<dbReference type="Gene3D" id="2.30.30.210">
    <property type="entry name" value="Ribonuclease P/MRP, subunit p29"/>
    <property type="match status" value="1"/>
</dbReference>
<dbReference type="HAMAP" id="MF_00754">
    <property type="entry name" value="RNase_P_1"/>
    <property type="match status" value="1"/>
</dbReference>
<evidence type="ECO:0000256" key="5">
    <source>
        <dbReference type="ARBA" id="ARBA00022722"/>
    </source>
</evidence>
<keyword evidence="7" id="KW-0378">Hydrolase</keyword>
<dbReference type="InterPro" id="IPR023538">
    <property type="entry name" value="RNP1"/>
</dbReference>
<dbReference type="SMART" id="SM00538">
    <property type="entry name" value="POP4"/>
    <property type="match status" value="1"/>
</dbReference>
<reference evidence="9" key="1">
    <citation type="submission" date="2020-07" db="EMBL/GenBank/DDBJ databases">
        <title>Draft Genome Sequence of a Deep-Sea Yeast, Naganishia (Cryptococcus) liquefaciens strain N6.</title>
        <authorList>
            <person name="Han Y.W."/>
            <person name="Kajitani R."/>
            <person name="Morimoto H."/>
            <person name="Parhat M."/>
            <person name="Tsubouchi H."/>
            <person name="Bakenova O."/>
            <person name="Ogata M."/>
            <person name="Argunhan B."/>
            <person name="Aoki R."/>
            <person name="Kajiwara S."/>
            <person name="Itoh T."/>
            <person name="Iwasaki H."/>
        </authorList>
    </citation>
    <scope>NUCLEOTIDE SEQUENCE</scope>
    <source>
        <strain evidence="9">N6</strain>
    </source>
</reference>
<accession>A0A8H3YFS3</accession>
<dbReference type="GO" id="GO:0005634">
    <property type="term" value="C:nucleus"/>
    <property type="evidence" value="ECO:0007669"/>
    <property type="project" value="UniProtKB-SubCell"/>
</dbReference>
<protein>
    <submittedName>
        <fullName evidence="9">Uncharacterized protein</fullName>
    </submittedName>
</protein>
<dbReference type="PANTHER" id="PTHR13348:SF0">
    <property type="entry name" value="RIBONUCLEASE P PROTEIN SUBUNIT P29"/>
    <property type="match status" value="1"/>
</dbReference>
<gene>
    <name evidence="9" type="ORF">NliqN6_4341</name>
</gene>
<dbReference type="GO" id="GO:0016787">
    <property type="term" value="F:hydrolase activity"/>
    <property type="evidence" value="ECO:0007669"/>
    <property type="project" value="UniProtKB-KW"/>
</dbReference>
<evidence type="ECO:0000313" key="9">
    <source>
        <dbReference type="EMBL" id="GHJ87939.1"/>
    </source>
</evidence>
<proteinExistence type="inferred from homology"/>
<dbReference type="InterPro" id="IPR023534">
    <property type="entry name" value="Rof/RNase_P-like"/>
</dbReference>
<keyword evidence="5" id="KW-0540">Nuclease</keyword>
<dbReference type="GO" id="GO:0001682">
    <property type="term" value="P:tRNA 5'-leader removal"/>
    <property type="evidence" value="ECO:0007669"/>
    <property type="project" value="InterPro"/>
</dbReference>
<dbReference type="GO" id="GO:0033204">
    <property type="term" value="F:ribonuclease P RNA binding"/>
    <property type="evidence" value="ECO:0007669"/>
    <property type="project" value="InterPro"/>
</dbReference>
<dbReference type="AlphaFoldDB" id="A0A8H3YFS3"/>
<dbReference type="Proteomes" id="UP000620104">
    <property type="component" value="Unassembled WGS sequence"/>
</dbReference>
<dbReference type="GO" id="GO:0004519">
    <property type="term" value="F:endonuclease activity"/>
    <property type="evidence" value="ECO:0007669"/>
    <property type="project" value="UniProtKB-KW"/>
</dbReference>
<keyword evidence="10" id="KW-1185">Reference proteome</keyword>
<keyword evidence="4" id="KW-0819">tRNA processing</keyword>
<dbReference type="SUPFAM" id="SSF101744">
    <property type="entry name" value="Rof/RNase P subunit-like"/>
    <property type="match status" value="1"/>
</dbReference>
<evidence type="ECO:0000256" key="1">
    <source>
        <dbReference type="ARBA" id="ARBA00004123"/>
    </source>
</evidence>
<sequence>MSRTPSVAPSGSGTPALPPIDQYRTLPNALKRPLRFTPSNPTGEPDTAQSLLEIGSIAYTARLASRNLLLVDPPPIGAAKDDAAQRDACVKRGKKKLVDAAAEERAKRRAKKRGKVGVFAREEARRKGVWDVKSGAVIRYDHLVPLHYMYLSYLSEMLPLPAYPKQPLADLKLHASAPGKLANGLATEQLSSRLVKADFTGAVIRVKRSKNASLIGLEGIVAVETAETFKIVTVENVVKIVPKSHALFTITFPAYAFPTLPNAPSASQPATPAFLDSFRQVPKVQVDILGSAFRFRAEDRAGRKFKYGACGGGWGEEWVGLDMFGLE</sequence>
<comment type="caution">
    <text evidence="9">The sequence shown here is derived from an EMBL/GenBank/DDBJ whole genome shotgun (WGS) entry which is preliminary data.</text>
</comment>
<dbReference type="InterPro" id="IPR002730">
    <property type="entry name" value="Rpp29/RNP1"/>
</dbReference>
<evidence type="ECO:0000256" key="7">
    <source>
        <dbReference type="ARBA" id="ARBA00022801"/>
    </source>
</evidence>
<evidence type="ECO:0000256" key="2">
    <source>
        <dbReference type="ARBA" id="ARBA00006181"/>
    </source>
</evidence>
<evidence type="ECO:0000256" key="6">
    <source>
        <dbReference type="ARBA" id="ARBA00022759"/>
    </source>
</evidence>
<dbReference type="GO" id="GO:0006364">
    <property type="term" value="P:rRNA processing"/>
    <property type="evidence" value="ECO:0007669"/>
    <property type="project" value="TreeGrafter"/>
</dbReference>
<dbReference type="EMBL" id="BLZA01000023">
    <property type="protein sequence ID" value="GHJ87939.1"/>
    <property type="molecule type" value="Genomic_DNA"/>
</dbReference>
<feature type="region of interest" description="Disordered" evidence="8">
    <location>
        <begin position="1"/>
        <end position="48"/>
    </location>
</feature>
<evidence type="ECO:0000256" key="8">
    <source>
        <dbReference type="SAM" id="MobiDB-lite"/>
    </source>
</evidence>
<comment type="subcellular location">
    <subcellularLocation>
        <location evidence="1">Nucleus</location>
    </subcellularLocation>
</comment>
<dbReference type="OrthoDB" id="124041at2759"/>
<evidence type="ECO:0000256" key="4">
    <source>
        <dbReference type="ARBA" id="ARBA00022694"/>
    </source>
</evidence>
<keyword evidence="3" id="KW-0963">Cytoplasm</keyword>
<keyword evidence="6" id="KW-0255">Endonuclease</keyword>
<feature type="compositionally biased region" description="Polar residues" evidence="8">
    <location>
        <begin position="1"/>
        <end position="13"/>
    </location>
</feature>
<feature type="compositionally biased region" description="Polar residues" evidence="8">
    <location>
        <begin position="37"/>
        <end position="48"/>
    </location>
</feature>
<dbReference type="InterPro" id="IPR016848">
    <property type="entry name" value="RNase_P/MRP_Rpp29-subunit"/>
</dbReference>
<dbReference type="GO" id="GO:0000172">
    <property type="term" value="C:ribonuclease MRP complex"/>
    <property type="evidence" value="ECO:0007669"/>
    <property type="project" value="InterPro"/>
</dbReference>
<dbReference type="PANTHER" id="PTHR13348">
    <property type="entry name" value="RIBONUCLEASE P SUBUNIT P29"/>
    <property type="match status" value="1"/>
</dbReference>
<dbReference type="Pfam" id="PF01868">
    <property type="entry name" value="RNase_P-MRP_p29"/>
    <property type="match status" value="1"/>
</dbReference>
<evidence type="ECO:0000313" key="10">
    <source>
        <dbReference type="Proteomes" id="UP000620104"/>
    </source>
</evidence>
<dbReference type="InterPro" id="IPR036980">
    <property type="entry name" value="RNase_P/MRP_Rpp29_sf"/>
</dbReference>
<comment type="similarity">
    <text evidence="2">Belongs to the eukaryotic/archaeal RNase P protein component 1 family.</text>
</comment>
<dbReference type="GO" id="GO:0030677">
    <property type="term" value="C:ribonuclease P complex"/>
    <property type="evidence" value="ECO:0007669"/>
    <property type="project" value="InterPro"/>
</dbReference>
<organism evidence="9 10">
    <name type="scientific">Naganishia liquefaciens</name>
    <dbReference type="NCBI Taxonomy" id="104408"/>
    <lineage>
        <taxon>Eukaryota</taxon>
        <taxon>Fungi</taxon>
        <taxon>Dikarya</taxon>
        <taxon>Basidiomycota</taxon>
        <taxon>Agaricomycotina</taxon>
        <taxon>Tremellomycetes</taxon>
        <taxon>Filobasidiales</taxon>
        <taxon>Filobasidiaceae</taxon>
        <taxon>Naganishia</taxon>
    </lineage>
</organism>
<evidence type="ECO:0000256" key="3">
    <source>
        <dbReference type="ARBA" id="ARBA00022490"/>
    </source>
</evidence>
<name>A0A8H3YFS3_9TREE</name>